<dbReference type="AlphaFoldDB" id="A0A7V2B2D9"/>
<evidence type="ECO:0000256" key="4">
    <source>
        <dbReference type="ARBA" id="ARBA00022485"/>
    </source>
</evidence>
<dbReference type="GO" id="GO:0016853">
    <property type="term" value="F:isomerase activity"/>
    <property type="evidence" value="ECO:0007669"/>
    <property type="project" value="UniProtKB-KW"/>
</dbReference>
<dbReference type="SFLD" id="SFLDS00029">
    <property type="entry name" value="Radical_SAM"/>
    <property type="match status" value="1"/>
</dbReference>
<comment type="caution">
    <text evidence="14">The sequence shown here is derived from an EMBL/GenBank/DDBJ whole genome shotgun (WGS) entry which is preliminary data.</text>
</comment>
<evidence type="ECO:0000256" key="12">
    <source>
        <dbReference type="PIRSR" id="PIRSR603739-50"/>
    </source>
</evidence>
<dbReference type="SUPFAM" id="SSF102114">
    <property type="entry name" value="Radical SAM enzymes"/>
    <property type="match status" value="1"/>
</dbReference>
<evidence type="ECO:0000256" key="3">
    <source>
        <dbReference type="ARBA" id="ARBA00008703"/>
    </source>
</evidence>
<dbReference type="GO" id="GO:0051539">
    <property type="term" value="F:4 iron, 4 sulfur cluster binding"/>
    <property type="evidence" value="ECO:0007669"/>
    <property type="project" value="UniProtKB-KW"/>
</dbReference>
<dbReference type="SFLD" id="SFLDG01070">
    <property type="entry name" value="PLP-dependent"/>
    <property type="match status" value="1"/>
</dbReference>
<keyword evidence="10" id="KW-0413">Isomerase</keyword>
<comment type="cofactor">
    <cofactor evidence="1 12">
        <name>pyridoxal 5'-phosphate</name>
        <dbReference type="ChEBI" id="CHEBI:597326"/>
    </cofactor>
</comment>
<feature type="binding site" evidence="11">
    <location>
        <position position="131"/>
    </location>
    <ligand>
        <name>[4Fe-4S] cluster</name>
        <dbReference type="ChEBI" id="CHEBI:49883"/>
        <note>4Fe-4S-S-AdoMet</note>
    </ligand>
</feature>
<comment type="similarity">
    <text evidence="3">Belongs to the radical SAM superfamily. KamA family.</text>
</comment>
<keyword evidence="5" id="KW-0949">S-adenosyl-L-methionine</keyword>
<feature type="modified residue" description="N6-(pyridoxal phosphate)lysine" evidence="12">
    <location>
        <position position="334"/>
    </location>
</feature>
<dbReference type="Pfam" id="PF12544">
    <property type="entry name" value="LAM_C"/>
    <property type="match status" value="1"/>
</dbReference>
<dbReference type="CDD" id="cd01335">
    <property type="entry name" value="Radical_SAM"/>
    <property type="match status" value="1"/>
</dbReference>
<feature type="binding site" evidence="11">
    <location>
        <position position="128"/>
    </location>
    <ligand>
        <name>[4Fe-4S] cluster</name>
        <dbReference type="ChEBI" id="CHEBI:49883"/>
        <note>4Fe-4S-S-AdoMet</note>
    </ligand>
</feature>
<feature type="domain" description="Radical SAM core" evidence="13">
    <location>
        <begin position="110"/>
        <end position="326"/>
    </location>
</feature>
<comment type="cofactor">
    <cofactor evidence="2">
        <name>[4Fe-4S] cluster</name>
        <dbReference type="ChEBI" id="CHEBI:49883"/>
    </cofactor>
</comment>
<evidence type="ECO:0000256" key="10">
    <source>
        <dbReference type="ARBA" id="ARBA00023235"/>
    </source>
</evidence>
<dbReference type="InterPro" id="IPR013785">
    <property type="entry name" value="Aldolase_TIM"/>
</dbReference>
<gene>
    <name evidence="14" type="ORF">ENO59_10870</name>
</gene>
<evidence type="ECO:0000256" key="5">
    <source>
        <dbReference type="ARBA" id="ARBA00022691"/>
    </source>
</evidence>
<name>A0A7V2B2D9_RHOMR</name>
<dbReference type="PANTHER" id="PTHR30538:SF1">
    <property type="entry name" value="L-LYSINE 2,3-AMINOMUTASE"/>
    <property type="match status" value="1"/>
</dbReference>
<keyword evidence="6 11" id="KW-0479">Metal-binding</keyword>
<evidence type="ECO:0000256" key="8">
    <source>
        <dbReference type="ARBA" id="ARBA00023004"/>
    </source>
</evidence>
<dbReference type="InterPro" id="IPR025895">
    <property type="entry name" value="LAM_C_dom"/>
</dbReference>
<protein>
    <submittedName>
        <fullName evidence="14">KamA family radical SAM protein</fullName>
    </submittedName>
</protein>
<evidence type="ECO:0000259" key="13">
    <source>
        <dbReference type="PROSITE" id="PS51918"/>
    </source>
</evidence>
<dbReference type="Gene3D" id="3.20.20.70">
    <property type="entry name" value="Aldolase class I"/>
    <property type="match status" value="1"/>
</dbReference>
<evidence type="ECO:0000256" key="1">
    <source>
        <dbReference type="ARBA" id="ARBA00001933"/>
    </source>
</evidence>
<evidence type="ECO:0000256" key="9">
    <source>
        <dbReference type="ARBA" id="ARBA00023014"/>
    </source>
</evidence>
<sequence>MRHDQQRPLDHSHPQWRDWRWQMRHRIHSVDTLAQWIQLTDAERQAIEATQGIFRWNITPYYASLMDPEDPNCPIRRQVVPRLEELAPDLIDSLDPLEEVAHSPVKNLIHNYRDRVAFCVTSECAIYCRYCLRKRMVGDAAFMMRKAELEAAISYIAAHPEIRDVLLTGGDPLTLSEAHLAWILERLRAIPHVEIIRIGTRMPVKLPYRITPELCALLERFHPLWINTHFNHPKELTPDAAEAVDRLLRAGIPVGNQTVLLRGINDDIDTMKALCEGLVRIRVRPYYLYQAQLIGGTAHFRTPIETGMALMRALQGNTTGFAIPKYVLDTPYGKVPLDGTYVKGRSGDYVIVETPRGVLWAEPNPIPPGETLSFRLPEIPWPEGVATLPLATS</sequence>
<evidence type="ECO:0000256" key="11">
    <source>
        <dbReference type="PIRSR" id="PIRSR004911-1"/>
    </source>
</evidence>
<dbReference type="PANTHER" id="PTHR30538">
    <property type="entry name" value="LYSINE 2,3-AMINOMUTASE-RELATED"/>
    <property type="match status" value="1"/>
</dbReference>
<evidence type="ECO:0000256" key="2">
    <source>
        <dbReference type="ARBA" id="ARBA00001966"/>
    </source>
</evidence>
<dbReference type="InterPro" id="IPR058240">
    <property type="entry name" value="rSAM_sf"/>
</dbReference>
<keyword evidence="4 11" id="KW-0004">4Fe-4S</keyword>
<accession>A0A7V2B2D9</accession>
<evidence type="ECO:0000256" key="7">
    <source>
        <dbReference type="ARBA" id="ARBA00022898"/>
    </source>
</evidence>
<keyword evidence="9 11" id="KW-0411">Iron-sulfur</keyword>
<organism evidence="14">
    <name type="scientific">Rhodothermus marinus</name>
    <name type="common">Rhodothermus obamensis</name>
    <dbReference type="NCBI Taxonomy" id="29549"/>
    <lineage>
        <taxon>Bacteria</taxon>
        <taxon>Pseudomonadati</taxon>
        <taxon>Rhodothermota</taxon>
        <taxon>Rhodothermia</taxon>
        <taxon>Rhodothermales</taxon>
        <taxon>Rhodothermaceae</taxon>
        <taxon>Rhodothermus</taxon>
    </lineage>
</organism>
<keyword evidence="7 12" id="KW-0663">Pyridoxal phosphate</keyword>
<dbReference type="Pfam" id="PF04055">
    <property type="entry name" value="Radical_SAM"/>
    <property type="match status" value="1"/>
</dbReference>
<dbReference type="NCBIfam" id="TIGR00238">
    <property type="entry name" value="KamA family radical SAM protein"/>
    <property type="match status" value="1"/>
</dbReference>
<dbReference type="InterPro" id="IPR003739">
    <property type="entry name" value="Lys_aminomutase/Glu_NH3_mut"/>
</dbReference>
<dbReference type="InterPro" id="IPR007197">
    <property type="entry name" value="rSAM"/>
</dbReference>
<dbReference type="GO" id="GO:0046872">
    <property type="term" value="F:metal ion binding"/>
    <property type="evidence" value="ECO:0007669"/>
    <property type="project" value="UniProtKB-KW"/>
</dbReference>
<proteinExistence type="inferred from homology"/>
<keyword evidence="8" id="KW-0408">Iron</keyword>
<dbReference type="EMBL" id="DSGB01000006">
    <property type="protein sequence ID" value="HER96991.1"/>
    <property type="molecule type" value="Genomic_DNA"/>
</dbReference>
<dbReference type="PIRSF" id="PIRSF004911">
    <property type="entry name" value="DUF160"/>
    <property type="match status" value="1"/>
</dbReference>
<evidence type="ECO:0000313" key="14">
    <source>
        <dbReference type="EMBL" id="HER96991.1"/>
    </source>
</evidence>
<dbReference type="PROSITE" id="PS51918">
    <property type="entry name" value="RADICAL_SAM"/>
    <property type="match status" value="1"/>
</dbReference>
<feature type="binding site" evidence="11">
    <location>
        <position position="124"/>
    </location>
    <ligand>
        <name>[4Fe-4S] cluster</name>
        <dbReference type="ChEBI" id="CHEBI:49883"/>
        <note>4Fe-4S-S-AdoMet</note>
    </ligand>
</feature>
<dbReference type="Gene3D" id="6.10.140.1170">
    <property type="match status" value="1"/>
</dbReference>
<reference evidence="14" key="1">
    <citation type="journal article" date="2020" name="mSystems">
        <title>Genome- and Community-Level Interaction Insights into Carbon Utilization and Element Cycling Functions of Hydrothermarchaeota in Hydrothermal Sediment.</title>
        <authorList>
            <person name="Zhou Z."/>
            <person name="Liu Y."/>
            <person name="Xu W."/>
            <person name="Pan J."/>
            <person name="Luo Z.H."/>
            <person name="Li M."/>
        </authorList>
    </citation>
    <scope>NUCLEOTIDE SEQUENCE [LARGE SCALE GENOMIC DNA]</scope>
    <source>
        <strain evidence="14">SpSt-143</strain>
    </source>
</reference>
<evidence type="ECO:0000256" key="6">
    <source>
        <dbReference type="ARBA" id="ARBA00022723"/>
    </source>
</evidence>